<evidence type="ECO:0000313" key="3">
    <source>
        <dbReference type="Proteomes" id="UP001515480"/>
    </source>
</evidence>
<organism evidence="2 3">
    <name type="scientific">Prymnesium parvum</name>
    <name type="common">Toxic golden alga</name>
    <dbReference type="NCBI Taxonomy" id="97485"/>
    <lineage>
        <taxon>Eukaryota</taxon>
        <taxon>Haptista</taxon>
        <taxon>Haptophyta</taxon>
        <taxon>Prymnesiophyceae</taxon>
        <taxon>Prymnesiales</taxon>
        <taxon>Prymnesiaceae</taxon>
        <taxon>Prymnesium</taxon>
    </lineage>
</organism>
<sequence>MSSDEDGGDSHVTGVVPRTASSNALSDSRMSWTARSTACALDDAAWRASRSAWRASRSAWRASRSAWRASRSAWRASRSAWRAYSSANSVLRKIGDYTHECCGGGDSVSKEAMYANVGVFQPEK</sequence>
<dbReference type="Proteomes" id="UP001515480">
    <property type="component" value="Unassembled WGS sequence"/>
</dbReference>
<evidence type="ECO:0000313" key="2">
    <source>
        <dbReference type="EMBL" id="KAL1528421.1"/>
    </source>
</evidence>
<feature type="compositionally biased region" description="Polar residues" evidence="1">
    <location>
        <begin position="19"/>
        <end position="29"/>
    </location>
</feature>
<evidence type="ECO:0000256" key="1">
    <source>
        <dbReference type="SAM" id="MobiDB-lite"/>
    </source>
</evidence>
<dbReference type="AlphaFoldDB" id="A0AB34K653"/>
<feature type="region of interest" description="Disordered" evidence="1">
    <location>
        <begin position="1"/>
        <end position="29"/>
    </location>
</feature>
<name>A0AB34K653_PRYPA</name>
<gene>
    <name evidence="2" type="ORF">AB1Y20_009769</name>
</gene>
<accession>A0AB34K653</accession>
<protein>
    <submittedName>
        <fullName evidence="2">Uncharacterized protein</fullName>
    </submittedName>
</protein>
<comment type="caution">
    <text evidence="2">The sequence shown here is derived from an EMBL/GenBank/DDBJ whole genome shotgun (WGS) entry which is preliminary data.</text>
</comment>
<dbReference type="EMBL" id="JBGBPQ010000002">
    <property type="protein sequence ID" value="KAL1528421.1"/>
    <property type="molecule type" value="Genomic_DNA"/>
</dbReference>
<proteinExistence type="predicted"/>
<keyword evidence="3" id="KW-1185">Reference proteome</keyword>
<reference evidence="2 3" key="1">
    <citation type="journal article" date="2024" name="Science">
        <title>Giant polyketide synthase enzymes in the biosynthesis of giant marine polyether toxins.</title>
        <authorList>
            <person name="Fallon T.R."/>
            <person name="Shende V.V."/>
            <person name="Wierzbicki I.H."/>
            <person name="Pendleton A.L."/>
            <person name="Watervoot N.F."/>
            <person name="Auber R.P."/>
            <person name="Gonzalez D.J."/>
            <person name="Wisecaver J.H."/>
            <person name="Moore B.S."/>
        </authorList>
    </citation>
    <scope>NUCLEOTIDE SEQUENCE [LARGE SCALE GENOMIC DNA]</scope>
    <source>
        <strain evidence="2 3">12B1</strain>
    </source>
</reference>